<evidence type="ECO:0000313" key="2">
    <source>
        <dbReference type="Proteomes" id="UP000735302"/>
    </source>
</evidence>
<gene>
    <name evidence="1" type="ORF">PoB_000536500</name>
</gene>
<dbReference type="AlphaFoldDB" id="A0AAV3Y6W4"/>
<sequence>MLFSTQSSLILERLYILDGFTMKMGKTTQCYKKMWIPISDENPSKEKIFRIPSHVSGPTIFLMTHIENKADGSSILHEGTLWLVQTGVQNHTAVEK</sequence>
<accession>A0AAV3Y6W4</accession>
<name>A0AAV3Y6W4_9GAST</name>
<keyword evidence="2" id="KW-1185">Reference proteome</keyword>
<organism evidence="1 2">
    <name type="scientific">Plakobranchus ocellatus</name>
    <dbReference type="NCBI Taxonomy" id="259542"/>
    <lineage>
        <taxon>Eukaryota</taxon>
        <taxon>Metazoa</taxon>
        <taxon>Spiralia</taxon>
        <taxon>Lophotrochozoa</taxon>
        <taxon>Mollusca</taxon>
        <taxon>Gastropoda</taxon>
        <taxon>Heterobranchia</taxon>
        <taxon>Euthyneura</taxon>
        <taxon>Panpulmonata</taxon>
        <taxon>Sacoglossa</taxon>
        <taxon>Placobranchoidea</taxon>
        <taxon>Plakobranchidae</taxon>
        <taxon>Plakobranchus</taxon>
    </lineage>
</organism>
<evidence type="ECO:0000313" key="1">
    <source>
        <dbReference type="EMBL" id="GFN78859.1"/>
    </source>
</evidence>
<proteinExistence type="predicted"/>
<dbReference type="Proteomes" id="UP000735302">
    <property type="component" value="Unassembled WGS sequence"/>
</dbReference>
<reference evidence="1 2" key="1">
    <citation type="journal article" date="2021" name="Elife">
        <title>Chloroplast acquisition without the gene transfer in kleptoplastic sea slugs, Plakobranchus ocellatus.</title>
        <authorList>
            <person name="Maeda T."/>
            <person name="Takahashi S."/>
            <person name="Yoshida T."/>
            <person name="Shimamura S."/>
            <person name="Takaki Y."/>
            <person name="Nagai Y."/>
            <person name="Toyoda A."/>
            <person name="Suzuki Y."/>
            <person name="Arimoto A."/>
            <person name="Ishii H."/>
            <person name="Satoh N."/>
            <person name="Nishiyama T."/>
            <person name="Hasebe M."/>
            <person name="Maruyama T."/>
            <person name="Minagawa J."/>
            <person name="Obokata J."/>
            <person name="Shigenobu S."/>
        </authorList>
    </citation>
    <scope>NUCLEOTIDE SEQUENCE [LARGE SCALE GENOMIC DNA]</scope>
</reference>
<comment type="caution">
    <text evidence="1">The sequence shown here is derived from an EMBL/GenBank/DDBJ whole genome shotgun (WGS) entry which is preliminary data.</text>
</comment>
<protein>
    <submittedName>
        <fullName evidence="1">Uncharacterized protein</fullName>
    </submittedName>
</protein>
<dbReference type="EMBL" id="BLXT01000616">
    <property type="protein sequence ID" value="GFN78859.1"/>
    <property type="molecule type" value="Genomic_DNA"/>
</dbReference>